<comment type="subcellular location">
    <subcellularLocation>
        <location evidence="1">Membrane</location>
        <topology evidence="1">Single-pass type II membrane protein</topology>
    </subcellularLocation>
</comment>
<evidence type="ECO:0000256" key="5">
    <source>
        <dbReference type="ARBA" id="ARBA00022989"/>
    </source>
</evidence>
<evidence type="ECO:0000313" key="7">
    <source>
        <dbReference type="EMBL" id="OWA53079.1"/>
    </source>
</evidence>
<dbReference type="GO" id="GO:0016263">
    <property type="term" value="F:glycoprotein-N-acetylgalactosamine 3-beta-galactosyltransferase activity"/>
    <property type="evidence" value="ECO:0007669"/>
    <property type="project" value="TreeGrafter"/>
</dbReference>
<dbReference type="EMBL" id="MTYJ01000301">
    <property type="protein sequence ID" value="OWA53079.1"/>
    <property type="molecule type" value="Genomic_DNA"/>
</dbReference>
<keyword evidence="4" id="KW-0735">Signal-anchor</keyword>
<comment type="caution">
    <text evidence="7">The sequence shown here is derived from an EMBL/GenBank/DDBJ whole genome shotgun (WGS) entry which is preliminary data.</text>
</comment>
<comment type="similarity">
    <text evidence="2">Belongs to the glycosyltransferase 31 family. Beta3-Gal-T subfamily.</text>
</comment>
<accession>A0A9X6NNS1</accession>
<dbReference type="Proteomes" id="UP000192578">
    <property type="component" value="Unassembled WGS sequence"/>
</dbReference>
<evidence type="ECO:0000313" key="8">
    <source>
        <dbReference type="Proteomes" id="UP000192578"/>
    </source>
</evidence>
<reference evidence="8" key="1">
    <citation type="submission" date="2017-01" db="EMBL/GenBank/DDBJ databases">
        <title>Comparative genomics of anhydrobiosis in the tardigrade Hypsibius dujardini.</title>
        <authorList>
            <person name="Yoshida Y."/>
            <person name="Koutsovoulos G."/>
            <person name="Laetsch D."/>
            <person name="Stevens L."/>
            <person name="Kumar S."/>
            <person name="Horikawa D."/>
            <person name="Ishino K."/>
            <person name="Komine S."/>
            <person name="Tomita M."/>
            <person name="Blaxter M."/>
            <person name="Arakawa K."/>
        </authorList>
    </citation>
    <scope>NUCLEOTIDE SEQUENCE [LARGE SCALE GENOMIC DNA]</scope>
    <source>
        <strain evidence="8">Z151</strain>
    </source>
</reference>
<evidence type="ECO:0000256" key="4">
    <source>
        <dbReference type="ARBA" id="ARBA00022968"/>
    </source>
</evidence>
<evidence type="ECO:0000256" key="2">
    <source>
        <dbReference type="ARBA" id="ARBA00006462"/>
    </source>
</evidence>
<proteinExistence type="inferred from homology"/>
<gene>
    <name evidence="7" type="ORF">BV898_17514</name>
</gene>
<evidence type="ECO:0000256" key="1">
    <source>
        <dbReference type="ARBA" id="ARBA00004606"/>
    </source>
</evidence>
<dbReference type="PANTHER" id="PTHR23033:SF14">
    <property type="entry name" value="GLYCOPROTEIN-N-ACETYLGALACTOSAMINE 3-BETA-GALACTOSYLTRANSFERASE 1-RELATED"/>
    <property type="match status" value="1"/>
</dbReference>
<dbReference type="InterPro" id="IPR026050">
    <property type="entry name" value="C1GALT1/C1GALT1_chp1"/>
</dbReference>
<name>A0A9X6NNS1_HYPEX</name>
<dbReference type="GO" id="GO:0016020">
    <property type="term" value="C:membrane"/>
    <property type="evidence" value="ECO:0007669"/>
    <property type="project" value="UniProtKB-SubCell"/>
</dbReference>
<keyword evidence="8" id="KW-1185">Reference proteome</keyword>
<dbReference type="AlphaFoldDB" id="A0A9X6NNS1"/>
<keyword evidence="6" id="KW-0472">Membrane</keyword>
<sequence>MDSRDATGMKRFLPFGPKDHIKPKDNESWWYPNYLMYPEGERFNCCSNTAISFHYIDADYMYTLEYLLYILKKA</sequence>
<protein>
    <submittedName>
        <fullName evidence="7">Uncharacterized protein</fullName>
    </submittedName>
</protein>
<dbReference type="PANTHER" id="PTHR23033">
    <property type="entry name" value="BETA1,3-GALACTOSYLTRANSFERASE"/>
    <property type="match status" value="1"/>
</dbReference>
<dbReference type="OrthoDB" id="414175at2759"/>
<organism evidence="7 8">
    <name type="scientific">Hypsibius exemplaris</name>
    <name type="common">Freshwater tardigrade</name>
    <dbReference type="NCBI Taxonomy" id="2072580"/>
    <lineage>
        <taxon>Eukaryota</taxon>
        <taxon>Metazoa</taxon>
        <taxon>Ecdysozoa</taxon>
        <taxon>Tardigrada</taxon>
        <taxon>Eutardigrada</taxon>
        <taxon>Parachela</taxon>
        <taxon>Hypsibioidea</taxon>
        <taxon>Hypsibiidae</taxon>
        <taxon>Hypsibius</taxon>
    </lineage>
</organism>
<keyword evidence="5" id="KW-1133">Transmembrane helix</keyword>
<keyword evidence="3" id="KW-0812">Transmembrane</keyword>
<evidence type="ECO:0000256" key="3">
    <source>
        <dbReference type="ARBA" id="ARBA00022692"/>
    </source>
</evidence>
<evidence type="ECO:0000256" key="6">
    <source>
        <dbReference type="ARBA" id="ARBA00023136"/>
    </source>
</evidence>